<keyword evidence="2" id="KW-1185">Reference proteome</keyword>
<protein>
    <submittedName>
        <fullName evidence="1">Uncharacterized protein</fullName>
    </submittedName>
</protein>
<dbReference type="STRING" id="436010.A0A166G1I8"/>
<evidence type="ECO:0000313" key="1">
    <source>
        <dbReference type="EMBL" id="KZP17374.1"/>
    </source>
</evidence>
<reference evidence="1 2" key="1">
    <citation type="journal article" date="2016" name="Mol. Biol. Evol.">
        <title>Comparative Genomics of Early-Diverging Mushroom-Forming Fungi Provides Insights into the Origins of Lignocellulose Decay Capabilities.</title>
        <authorList>
            <person name="Nagy L.G."/>
            <person name="Riley R."/>
            <person name="Tritt A."/>
            <person name="Adam C."/>
            <person name="Daum C."/>
            <person name="Floudas D."/>
            <person name="Sun H."/>
            <person name="Yadav J.S."/>
            <person name="Pangilinan J."/>
            <person name="Larsson K.H."/>
            <person name="Matsuura K."/>
            <person name="Barry K."/>
            <person name="Labutti K."/>
            <person name="Kuo R."/>
            <person name="Ohm R.A."/>
            <person name="Bhattacharya S.S."/>
            <person name="Shirouzu T."/>
            <person name="Yoshinaga Y."/>
            <person name="Martin F.M."/>
            <person name="Grigoriev I.V."/>
            <person name="Hibbett D.S."/>
        </authorList>
    </citation>
    <scope>NUCLEOTIDE SEQUENCE [LARGE SCALE GENOMIC DNA]</scope>
    <source>
        <strain evidence="1 2">CBS 109695</strain>
    </source>
</reference>
<dbReference type="AlphaFoldDB" id="A0A166G1I8"/>
<proteinExistence type="predicted"/>
<evidence type="ECO:0000313" key="2">
    <source>
        <dbReference type="Proteomes" id="UP000076532"/>
    </source>
</evidence>
<dbReference type="EMBL" id="KV417583">
    <property type="protein sequence ID" value="KZP17374.1"/>
    <property type="molecule type" value="Genomic_DNA"/>
</dbReference>
<dbReference type="Proteomes" id="UP000076532">
    <property type="component" value="Unassembled WGS sequence"/>
</dbReference>
<gene>
    <name evidence="1" type="ORF">FIBSPDRAFT_865044</name>
</gene>
<name>A0A166G1I8_9AGAM</name>
<organism evidence="1 2">
    <name type="scientific">Athelia psychrophila</name>
    <dbReference type="NCBI Taxonomy" id="1759441"/>
    <lineage>
        <taxon>Eukaryota</taxon>
        <taxon>Fungi</taxon>
        <taxon>Dikarya</taxon>
        <taxon>Basidiomycota</taxon>
        <taxon>Agaricomycotina</taxon>
        <taxon>Agaricomycetes</taxon>
        <taxon>Agaricomycetidae</taxon>
        <taxon>Atheliales</taxon>
        <taxon>Atheliaceae</taxon>
        <taxon>Athelia</taxon>
    </lineage>
</organism>
<accession>A0A166G1I8</accession>
<sequence>MGGATYGASGLPTFVPPELWLLDLAFKGKNTIVSIGPNASSSWQDGEEDDRQGYVQSVFDPRNDVAARTAQFIPLDSVGDTLTVPIKYLVPVHPGAVNDLACVLEGPHKGAEVILREAGFGAQWTVGPFQNPNIGFFDIESDRMVKIYRPPQ</sequence>